<dbReference type="Pfam" id="PF13349">
    <property type="entry name" value="DUF4097"/>
    <property type="match status" value="1"/>
</dbReference>
<keyword evidence="3" id="KW-1185">Reference proteome</keyword>
<evidence type="ECO:0000313" key="3">
    <source>
        <dbReference type="Proteomes" id="UP000308697"/>
    </source>
</evidence>
<dbReference type="Proteomes" id="UP000308697">
    <property type="component" value="Unassembled WGS sequence"/>
</dbReference>
<evidence type="ECO:0000313" key="2">
    <source>
        <dbReference type="EMBL" id="TJZ42212.1"/>
    </source>
</evidence>
<comment type="caution">
    <text evidence="2">The sequence shown here is derived from an EMBL/GenBank/DDBJ whole genome shotgun (WGS) entry which is preliminary data.</text>
</comment>
<evidence type="ECO:0000259" key="1">
    <source>
        <dbReference type="Pfam" id="PF13349"/>
    </source>
</evidence>
<protein>
    <submittedName>
        <fullName evidence="2">DUF4097 domain-containing protein</fullName>
    </submittedName>
</protein>
<feature type="domain" description="DUF4097" evidence="1">
    <location>
        <begin position="20"/>
        <end position="283"/>
    </location>
</feature>
<proteinExistence type="predicted"/>
<dbReference type="OrthoDB" id="3252095at2"/>
<name>A0A4U0MP63_9ACTN</name>
<dbReference type="AlphaFoldDB" id="A0A4U0MP63"/>
<accession>A0A4U0MP63</accession>
<sequence>MPSFDTPEPIVATLEFDCGSVRIIASNRTDTVVEVVPSNDADEADVRAAEQTKVTCSGGELLVKGSKKRSLFGKSGSIDVTVELPTDSDVLSVSSAGTRLAAPMADFLCEGRLGQCRLKTSVGAIQVDEAAAVDLRTGHGRIGVDRVTGDAELVGAGRVEIGEVAGAASVQNGNGETVIGEITGDLTVKVSNGAISVDTAHASVDAKSANGDIRIGDVMRGQVTLQAAIGDLEVGIRKSTAAWLDVHTRVGRVHNSLGESEGPGDAANKVEVRANTGVGNITIRRA</sequence>
<reference evidence="2 3" key="1">
    <citation type="submission" date="2019-04" db="EMBL/GenBank/DDBJ databases">
        <title>Streptomyces piniterrae sp. nov., a heliquinomycin-producing actinomycete isolated from rhizosphere soil of Pinus yunnanensis.</title>
        <authorList>
            <person name="Zhuang X."/>
            <person name="Zhao J."/>
        </authorList>
    </citation>
    <scope>NUCLEOTIDE SEQUENCE [LARGE SCALE GENOMIC DNA]</scope>
    <source>
        <strain evidence="3">jys28</strain>
    </source>
</reference>
<dbReference type="InterPro" id="IPR025164">
    <property type="entry name" value="Toastrack_DUF4097"/>
</dbReference>
<organism evidence="2 3">
    <name type="scientific">Streptomyces piniterrae</name>
    <dbReference type="NCBI Taxonomy" id="2571125"/>
    <lineage>
        <taxon>Bacteria</taxon>
        <taxon>Bacillati</taxon>
        <taxon>Actinomycetota</taxon>
        <taxon>Actinomycetes</taxon>
        <taxon>Kitasatosporales</taxon>
        <taxon>Streptomycetaceae</taxon>
        <taxon>Streptomyces</taxon>
    </lineage>
</organism>
<dbReference type="EMBL" id="SUMB01000017">
    <property type="protein sequence ID" value="TJZ42212.1"/>
    <property type="molecule type" value="Genomic_DNA"/>
</dbReference>
<dbReference type="RefSeq" id="WP_136744378.1">
    <property type="nucleotide sequence ID" value="NZ_SUMB01000017.1"/>
</dbReference>
<gene>
    <name evidence="2" type="ORF">FCH28_34915</name>
</gene>